<comment type="caution">
    <text evidence="2">The sequence shown here is derived from an EMBL/GenBank/DDBJ whole genome shotgun (WGS) entry which is preliminary data.</text>
</comment>
<proteinExistence type="predicted"/>
<feature type="compositionally biased region" description="Low complexity" evidence="1">
    <location>
        <begin position="116"/>
        <end position="134"/>
    </location>
</feature>
<evidence type="ECO:0000313" key="3">
    <source>
        <dbReference type="Proteomes" id="UP000076552"/>
    </source>
</evidence>
<feature type="compositionally biased region" description="Polar residues" evidence="1">
    <location>
        <begin position="143"/>
        <end position="153"/>
    </location>
</feature>
<sequence>MPDWKAMFAPAPSLDVPGLETVDLADKEMERRIVRKQDLRILPWICITYLLTLRRQMLCAILMKVAVFTNSTDPVWFLWSVREVSTAMLVGNLVLGMPILKTLWRRFVPGGDGSTRGKSSTAGSGASAISAAARKATRDPTGSAVSEPSSSRLASPGRVAISSVYTDVELYGKDGARGTSRRLSIGQESV</sequence>
<protein>
    <submittedName>
        <fullName evidence="2">Major facilitator superfamily transporter</fullName>
    </submittedName>
</protein>
<dbReference type="EMBL" id="LFIV01000009">
    <property type="protein sequence ID" value="KZL77182.1"/>
    <property type="molecule type" value="Genomic_DNA"/>
</dbReference>
<evidence type="ECO:0000313" key="2">
    <source>
        <dbReference type="EMBL" id="KZL77182.1"/>
    </source>
</evidence>
<organism evidence="2 3">
    <name type="scientific">Colletotrichum tofieldiae</name>
    <dbReference type="NCBI Taxonomy" id="708197"/>
    <lineage>
        <taxon>Eukaryota</taxon>
        <taxon>Fungi</taxon>
        <taxon>Dikarya</taxon>
        <taxon>Ascomycota</taxon>
        <taxon>Pezizomycotina</taxon>
        <taxon>Sordariomycetes</taxon>
        <taxon>Hypocreomycetidae</taxon>
        <taxon>Glomerellales</taxon>
        <taxon>Glomerellaceae</taxon>
        <taxon>Colletotrichum</taxon>
        <taxon>Colletotrichum spaethianum species complex</taxon>
    </lineage>
</organism>
<name>A0A166Y1T6_9PEZI</name>
<dbReference type="AlphaFoldDB" id="A0A166Y1T6"/>
<gene>
    <name evidence="2" type="ORF">CT0861_12189</name>
</gene>
<evidence type="ECO:0000256" key="1">
    <source>
        <dbReference type="SAM" id="MobiDB-lite"/>
    </source>
</evidence>
<keyword evidence="3" id="KW-1185">Reference proteome</keyword>
<dbReference type="Proteomes" id="UP000076552">
    <property type="component" value="Unassembled WGS sequence"/>
</dbReference>
<reference evidence="2 3" key="1">
    <citation type="submission" date="2015-06" db="EMBL/GenBank/DDBJ databases">
        <title>Survival trade-offs in plant roots during colonization by closely related pathogenic and mutualistic fungi.</title>
        <authorList>
            <person name="Hacquard S."/>
            <person name="Kracher B."/>
            <person name="Hiruma K."/>
            <person name="Weinman A."/>
            <person name="Muench P."/>
            <person name="Garrido Oter R."/>
            <person name="Ver Loren van Themaat E."/>
            <person name="Dallerey J.-F."/>
            <person name="Damm U."/>
            <person name="Henrissat B."/>
            <person name="Lespinet O."/>
            <person name="Thon M."/>
            <person name="Kemen E."/>
            <person name="McHardy A.C."/>
            <person name="Schulze-Lefert P."/>
            <person name="O'Connell R.J."/>
        </authorList>
    </citation>
    <scope>NUCLEOTIDE SEQUENCE [LARGE SCALE GENOMIC DNA]</scope>
    <source>
        <strain evidence="2 3">0861</strain>
    </source>
</reference>
<accession>A0A166Y1T6</accession>
<feature type="region of interest" description="Disordered" evidence="1">
    <location>
        <begin position="114"/>
        <end position="155"/>
    </location>
</feature>